<evidence type="ECO:0000313" key="3">
    <source>
        <dbReference type="EMBL" id="CAF4256531.1"/>
    </source>
</evidence>
<accession>A0A820F707</accession>
<dbReference type="PROSITE" id="PS51061">
    <property type="entry name" value="R3H"/>
    <property type="match status" value="1"/>
</dbReference>
<evidence type="ECO:0000313" key="2">
    <source>
        <dbReference type="EMBL" id="CAF3518589.1"/>
    </source>
</evidence>
<gene>
    <name evidence="3" type="ORF">HFQ381_LOCUS10785</name>
    <name evidence="2" type="ORF">LUA448_LOCUS26299</name>
</gene>
<sequence>MGILKNYEGDGHENEHVNIISLIDPSIPTEPLTSDAASSSSSDDEEVHENVILPTPAILSAAPLTSTRAHKVKKLASKIPKPTLQIKNIGGKKSQGHRQARRHENMCFLLNLATDLDEDFAEVNINDLVETTVSAFAQLLLSKNKMKIWNEFVELSERQQEHIVKMATNKKATKKIRKCVNNDTTTTTTLSCSSDDAFETFVLIENHTTMSDNQSIDPIYRQEEADSCFRRVDPNIRYTLKSMMKRNHLPIDRIISYEDDIVPFFKEHPDSVYVRDLSNGFDRMLLHAVCQYLNLISKSFSQDGERYTQVENRRIEFIPPIMLLSEYVKLLDGTMKSAL</sequence>
<dbReference type="EMBL" id="CAJNYD010003551">
    <property type="protein sequence ID" value="CAF3518589.1"/>
    <property type="molecule type" value="Genomic_DNA"/>
</dbReference>
<dbReference type="GO" id="GO:0003676">
    <property type="term" value="F:nucleic acid binding"/>
    <property type="evidence" value="ECO:0007669"/>
    <property type="project" value="UniProtKB-UniRule"/>
</dbReference>
<dbReference type="InterPro" id="IPR025952">
    <property type="entry name" value="R3H-assoc_dom"/>
</dbReference>
<dbReference type="SUPFAM" id="SSF82708">
    <property type="entry name" value="R3H domain"/>
    <property type="match status" value="1"/>
</dbReference>
<comment type="caution">
    <text evidence="3">The sequence shown here is derived from an EMBL/GenBank/DDBJ whole genome shotgun (WGS) entry which is preliminary data.</text>
</comment>
<proteinExistence type="predicted"/>
<dbReference type="Pfam" id="PF13902">
    <property type="entry name" value="R3H-assoc"/>
    <property type="match status" value="1"/>
</dbReference>
<dbReference type="Proteomes" id="UP000663833">
    <property type="component" value="Unassembled WGS sequence"/>
</dbReference>
<organism evidence="3 4">
    <name type="scientific">Rotaria socialis</name>
    <dbReference type="NCBI Taxonomy" id="392032"/>
    <lineage>
        <taxon>Eukaryota</taxon>
        <taxon>Metazoa</taxon>
        <taxon>Spiralia</taxon>
        <taxon>Gnathifera</taxon>
        <taxon>Rotifera</taxon>
        <taxon>Eurotatoria</taxon>
        <taxon>Bdelloidea</taxon>
        <taxon>Philodinida</taxon>
        <taxon>Philodinidae</taxon>
        <taxon>Rotaria</taxon>
    </lineage>
</organism>
<evidence type="ECO:0000259" key="1">
    <source>
        <dbReference type="PROSITE" id="PS51061"/>
    </source>
</evidence>
<dbReference type="AlphaFoldDB" id="A0A820F707"/>
<protein>
    <recommendedName>
        <fullName evidence="1">R3H domain-containing protein</fullName>
    </recommendedName>
</protein>
<dbReference type="PANTHER" id="PTHR32019">
    <property type="entry name" value="R3H DOMAIN-CONTAINING PROTEIN 4"/>
    <property type="match status" value="1"/>
</dbReference>
<evidence type="ECO:0000313" key="4">
    <source>
        <dbReference type="Proteomes" id="UP000663851"/>
    </source>
</evidence>
<dbReference type="EMBL" id="CAJOBO010000603">
    <property type="protein sequence ID" value="CAF4256531.1"/>
    <property type="molecule type" value="Genomic_DNA"/>
</dbReference>
<reference evidence="3" key="1">
    <citation type="submission" date="2021-02" db="EMBL/GenBank/DDBJ databases">
        <authorList>
            <person name="Nowell W R."/>
        </authorList>
    </citation>
    <scope>NUCLEOTIDE SEQUENCE</scope>
</reference>
<name>A0A820F707_9BILA</name>
<dbReference type="Proteomes" id="UP000663851">
    <property type="component" value="Unassembled WGS sequence"/>
</dbReference>
<dbReference type="InterPro" id="IPR039629">
    <property type="entry name" value="R3HDM4"/>
</dbReference>
<dbReference type="InterPro" id="IPR001374">
    <property type="entry name" value="R3H_dom"/>
</dbReference>
<dbReference type="Gene3D" id="3.30.1370.50">
    <property type="entry name" value="R3H-like domain"/>
    <property type="match status" value="1"/>
</dbReference>
<dbReference type="PANTHER" id="PTHR32019:SF2">
    <property type="entry name" value="R3H DOMAIN-CONTAINING PROTEIN 4"/>
    <property type="match status" value="1"/>
</dbReference>
<feature type="domain" description="R3H" evidence="1">
    <location>
        <begin position="251"/>
        <end position="314"/>
    </location>
</feature>
<dbReference type="InterPro" id="IPR036867">
    <property type="entry name" value="R3H_dom_sf"/>
</dbReference>